<dbReference type="AlphaFoldDB" id="A0A4S3JU80"/>
<comment type="caution">
    <text evidence="6">The sequence shown here is derived from an EMBL/GenBank/DDBJ whole genome shotgun (WGS) entry which is preliminary data.</text>
</comment>
<keyword evidence="1 2" id="KW-0694">RNA-binding</keyword>
<evidence type="ECO:0000313" key="6">
    <source>
        <dbReference type="EMBL" id="THC98581.1"/>
    </source>
</evidence>
<evidence type="ECO:0000256" key="1">
    <source>
        <dbReference type="ARBA" id="ARBA00022884"/>
    </source>
</evidence>
<feature type="compositionally biased region" description="Polar residues" evidence="3">
    <location>
        <begin position="875"/>
        <end position="897"/>
    </location>
</feature>
<gene>
    <name evidence="5" type="ORF">ATNIH1004_007489</name>
    <name evidence="6" type="ORF">EYZ11_001933</name>
</gene>
<dbReference type="InterPro" id="IPR052462">
    <property type="entry name" value="SLIRP/GR-RBP-like"/>
</dbReference>
<accession>A0A4S3JU80</accession>
<evidence type="ECO:0000259" key="4">
    <source>
        <dbReference type="PROSITE" id="PS50102"/>
    </source>
</evidence>
<feature type="region of interest" description="Disordered" evidence="3">
    <location>
        <begin position="380"/>
        <end position="473"/>
    </location>
</feature>
<dbReference type="PROSITE" id="PS50102">
    <property type="entry name" value="RRM"/>
    <property type="match status" value="1"/>
</dbReference>
<reference evidence="5 8" key="2">
    <citation type="submission" date="2019-08" db="EMBL/GenBank/DDBJ databases">
        <title>The genome sequence of a newly discovered highly antifungal drug resistant Aspergillus species, Aspergillus tanneri NIH 1004.</title>
        <authorList>
            <person name="Mounaud S."/>
            <person name="Singh I."/>
            <person name="Joardar V."/>
            <person name="Pakala S."/>
            <person name="Pakala S."/>
            <person name="Venepally P."/>
            <person name="Chung J.K."/>
            <person name="Losada L."/>
            <person name="Nierman W.C."/>
        </authorList>
    </citation>
    <scope>NUCLEOTIDE SEQUENCE [LARGE SCALE GENOMIC DNA]</scope>
    <source>
        <strain evidence="5 8">NIH1004</strain>
    </source>
</reference>
<feature type="compositionally biased region" description="Polar residues" evidence="3">
    <location>
        <begin position="655"/>
        <end position="679"/>
    </location>
</feature>
<dbReference type="Proteomes" id="UP000324241">
    <property type="component" value="Unassembled WGS sequence"/>
</dbReference>
<dbReference type="GO" id="GO:0003723">
    <property type="term" value="F:RNA binding"/>
    <property type="evidence" value="ECO:0007669"/>
    <property type="project" value="UniProtKB-UniRule"/>
</dbReference>
<dbReference type="STRING" id="1220188.A0A4S3JU80"/>
<protein>
    <recommendedName>
        <fullName evidence="4">RRM domain-containing protein</fullName>
    </recommendedName>
</protein>
<feature type="compositionally biased region" description="Low complexity" evidence="3">
    <location>
        <begin position="771"/>
        <end position="783"/>
    </location>
</feature>
<dbReference type="VEuPathDB" id="FungiDB:EYZ11_001933"/>
<dbReference type="PANTHER" id="PTHR48027">
    <property type="entry name" value="HETEROGENEOUS NUCLEAR RIBONUCLEOPROTEIN 87F-RELATED"/>
    <property type="match status" value="1"/>
</dbReference>
<feature type="domain" description="RRM" evidence="4">
    <location>
        <begin position="561"/>
        <end position="639"/>
    </location>
</feature>
<dbReference type="InterPro" id="IPR000504">
    <property type="entry name" value="RRM_dom"/>
</dbReference>
<dbReference type="GeneID" id="54330191"/>
<dbReference type="RefSeq" id="XP_033425427.1">
    <property type="nucleotide sequence ID" value="XM_033572112.1"/>
</dbReference>
<feature type="compositionally biased region" description="Polar residues" evidence="3">
    <location>
        <begin position="195"/>
        <end position="212"/>
    </location>
</feature>
<evidence type="ECO:0000313" key="5">
    <source>
        <dbReference type="EMBL" id="KAA8646066.1"/>
    </source>
</evidence>
<dbReference type="InterPro" id="IPR035979">
    <property type="entry name" value="RBD_domain_sf"/>
</dbReference>
<feature type="region of interest" description="Disordered" evidence="3">
    <location>
        <begin position="131"/>
        <end position="171"/>
    </location>
</feature>
<feature type="region of interest" description="Disordered" evidence="3">
    <location>
        <begin position="195"/>
        <end position="219"/>
    </location>
</feature>
<dbReference type="EMBL" id="SOSA01000040">
    <property type="protein sequence ID" value="THC98581.1"/>
    <property type="molecule type" value="Genomic_DNA"/>
</dbReference>
<feature type="compositionally biased region" description="Polar residues" evidence="3">
    <location>
        <begin position="348"/>
        <end position="361"/>
    </location>
</feature>
<sequence>MLKPFQIRDLHRPPSPENTNEQLDLVHESSHTTSQDHRFSQRRRGIVSLSASQYNDIASNHPRARLTYVDDDDGELITVGSALELSQRLDEPAIVPTQLDEISVPEPIHVFDIRRSNSVVELWKTFEYNPDSQSVQRTTEDPSAARSANVETPHPGISERTGAAEDTSPAMREEVEPLLAAFEAEMVKILSAPDSLNENNSQQDNNAPSAEPQSRIADDRPRLLVENLINSMLSGSEVLGSRLRSTVPKIERQLQNAQQAIPDQFGSSMQVALTTLEVHARNLVNAINNASTTRGQTPGNIFQGGLPTAESTVEGLRNMASELGNMGHTLFEAFESELGCNAQRHKNSGPSASGPSATQTAEQEHPVDDVPVNDVFRRADTVQSSPPPATTLERNDTVSAEKAEMPQMRAESQDHSNTENVNQLGSHNNGPSVNLHQQPDASAPVSSSNQEGQVHPHESSHSSSRPYGSGAADYNSHFSIPRYPSHPPTVCSWFSQPDRQSVPPNFPGPFSHPRRPHGGWTNTTPYPVYERPPYTMARYNIVPPIPNERPNTSPADRSAETALFIGNLGFNVNDKMIRDVFAAKGFLVDVHLPLDSQTGNHAGFGYLHFPSIHAARAALDGLQGTLIDGHSINLEYSDNSPITTLSPSGRDGCSPSKSSGPQHSATEIGQASPQRQAPGNEQHLPANRGSWTRFSPPLLRPPITNGPDNPDLLNARYPSLVPGRASQPSGENNRPSESFPYLIRPAEAESRFPPVSQLDAHFLAEQRRETNSSNASSSRAAQNPGNNGVHGRTASPSIPGAFPEVPRSVYPVSGPPPEPHPQQSNSPSHTPGAFQGRRSRTVGSTNPPRRHSGLWNPGPSRTRGLDRARRRWSSERGSLQDNQPTANLPHPQRSQEPTTEREGSLAFDARQRTIDSCVSTLASLGYGSSEEGGLQRIAVYAAAADGRVSEAIEMIEEERKAYEQQGSW</sequence>
<dbReference type="SMART" id="SM00360">
    <property type="entry name" value="RRM"/>
    <property type="match status" value="1"/>
</dbReference>
<feature type="region of interest" description="Disordered" evidence="3">
    <location>
        <begin position="342"/>
        <end position="368"/>
    </location>
</feature>
<dbReference type="Proteomes" id="UP000308092">
    <property type="component" value="Unassembled WGS sequence"/>
</dbReference>
<feature type="compositionally biased region" description="Polar residues" evidence="3">
    <location>
        <begin position="638"/>
        <end position="647"/>
    </location>
</feature>
<proteinExistence type="predicted"/>
<feature type="region of interest" description="Disordered" evidence="3">
    <location>
        <begin position="638"/>
        <end position="738"/>
    </location>
</feature>
<organism evidence="6 7">
    <name type="scientific">Aspergillus tanneri</name>
    <dbReference type="NCBI Taxonomy" id="1220188"/>
    <lineage>
        <taxon>Eukaryota</taxon>
        <taxon>Fungi</taxon>
        <taxon>Dikarya</taxon>
        <taxon>Ascomycota</taxon>
        <taxon>Pezizomycotina</taxon>
        <taxon>Eurotiomycetes</taxon>
        <taxon>Eurotiomycetidae</taxon>
        <taxon>Eurotiales</taxon>
        <taxon>Aspergillaceae</taxon>
        <taxon>Aspergillus</taxon>
        <taxon>Aspergillus subgen. Circumdati</taxon>
    </lineage>
</organism>
<evidence type="ECO:0000256" key="2">
    <source>
        <dbReference type="PROSITE-ProRule" id="PRU00176"/>
    </source>
</evidence>
<evidence type="ECO:0000313" key="7">
    <source>
        <dbReference type="Proteomes" id="UP000308092"/>
    </source>
</evidence>
<dbReference type="InterPro" id="IPR012677">
    <property type="entry name" value="Nucleotide-bd_a/b_plait_sf"/>
</dbReference>
<evidence type="ECO:0000313" key="8">
    <source>
        <dbReference type="Proteomes" id="UP000324241"/>
    </source>
</evidence>
<evidence type="ECO:0000256" key="3">
    <source>
        <dbReference type="SAM" id="MobiDB-lite"/>
    </source>
</evidence>
<reference evidence="6 7" key="1">
    <citation type="submission" date="2019-03" db="EMBL/GenBank/DDBJ databases">
        <title>The genome sequence of a newly discovered highly antifungal drug resistant Aspergillus species, Aspergillus tanneri NIH 1004.</title>
        <authorList>
            <person name="Mounaud S."/>
            <person name="Singh I."/>
            <person name="Joardar V."/>
            <person name="Pakala S."/>
            <person name="Pakala S."/>
            <person name="Venepally P."/>
            <person name="Hoover J."/>
            <person name="Nierman W."/>
            <person name="Chung J."/>
            <person name="Losada L."/>
        </authorList>
    </citation>
    <scope>NUCLEOTIDE SEQUENCE [LARGE SCALE GENOMIC DNA]</scope>
    <source>
        <strain evidence="6 7">NIH1004</strain>
    </source>
</reference>
<feature type="compositionally biased region" description="Polar residues" evidence="3">
    <location>
        <begin position="726"/>
        <end position="736"/>
    </location>
</feature>
<dbReference type="Pfam" id="PF00076">
    <property type="entry name" value="RRM_1"/>
    <property type="match status" value="1"/>
</dbReference>
<feature type="compositionally biased region" description="Basic and acidic residues" evidence="3">
    <location>
        <begin position="393"/>
        <end position="404"/>
    </location>
</feature>
<dbReference type="EMBL" id="QUQM01000007">
    <property type="protein sequence ID" value="KAA8646066.1"/>
    <property type="molecule type" value="Genomic_DNA"/>
</dbReference>
<feature type="compositionally biased region" description="Basic and acidic residues" evidence="3">
    <location>
        <begin position="1"/>
        <end position="14"/>
    </location>
</feature>
<dbReference type="SUPFAM" id="SSF54928">
    <property type="entry name" value="RNA-binding domain, RBD"/>
    <property type="match status" value="1"/>
</dbReference>
<keyword evidence="7" id="KW-1185">Reference proteome</keyword>
<name>A0A4S3JU80_9EURO</name>
<dbReference type="Gene3D" id="3.30.70.330">
    <property type="match status" value="1"/>
</dbReference>
<dbReference type="OrthoDB" id="193499at2759"/>
<feature type="compositionally biased region" description="Polar residues" evidence="3">
    <location>
        <begin position="418"/>
        <end position="452"/>
    </location>
</feature>
<feature type="region of interest" description="Disordered" evidence="3">
    <location>
        <begin position="766"/>
        <end position="905"/>
    </location>
</feature>
<feature type="region of interest" description="Disordered" evidence="3">
    <location>
        <begin position="1"/>
        <end position="21"/>
    </location>
</feature>